<protein>
    <submittedName>
        <fullName evidence="1">Uncharacterized protein</fullName>
    </submittedName>
</protein>
<dbReference type="EMBL" id="KK207886">
    <property type="protein sequence ID" value="EZF50413.1"/>
    <property type="molecule type" value="Genomic_DNA"/>
</dbReference>
<organism evidence="1">
    <name type="scientific">Trichophyton rubrum CBS 288.86</name>
    <dbReference type="NCBI Taxonomy" id="1215330"/>
    <lineage>
        <taxon>Eukaryota</taxon>
        <taxon>Fungi</taxon>
        <taxon>Dikarya</taxon>
        <taxon>Ascomycota</taxon>
        <taxon>Pezizomycotina</taxon>
        <taxon>Eurotiomycetes</taxon>
        <taxon>Eurotiomycetidae</taxon>
        <taxon>Onygenales</taxon>
        <taxon>Arthrodermataceae</taxon>
        <taxon>Trichophyton</taxon>
    </lineage>
</organism>
<dbReference type="Proteomes" id="UP000023758">
    <property type="component" value="Unassembled WGS sequence"/>
</dbReference>
<reference evidence="1" key="1">
    <citation type="submission" date="2014-02" db="EMBL/GenBank/DDBJ databases">
        <title>The Genome Sequence of Trichophyton rubrum (morphotype fischeri) CBS 288.86.</title>
        <authorList>
            <consortium name="The Broad Institute Genomics Platform"/>
            <person name="Cuomo C.A."/>
            <person name="White T.C."/>
            <person name="Graser Y."/>
            <person name="Martinez-Rossi N."/>
            <person name="Heitman J."/>
            <person name="Young S.K."/>
            <person name="Zeng Q."/>
            <person name="Gargeya S."/>
            <person name="Abouelleil A."/>
            <person name="Alvarado L."/>
            <person name="Chapman S.B."/>
            <person name="Gainer-Dewar J."/>
            <person name="Goldberg J."/>
            <person name="Griggs A."/>
            <person name="Gujja S."/>
            <person name="Hansen M."/>
            <person name="Howarth C."/>
            <person name="Imamovic A."/>
            <person name="Larimer J."/>
            <person name="Martinez D."/>
            <person name="Murphy C."/>
            <person name="Pearson M.D."/>
            <person name="Persinoti G."/>
            <person name="Poon T."/>
            <person name="Priest M."/>
            <person name="Roberts A.D."/>
            <person name="Saif S."/>
            <person name="Shea T.D."/>
            <person name="Sykes S.N."/>
            <person name="Wortman J."/>
            <person name="Nusbaum C."/>
            <person name="Birren B."/>
        </authorList>
    </citation>
    <scope>NUCLEOTIDE SEQUENCE [LARGE SCALE GENOMIC DNA]</scope>
    <source>
        <strain evidence="1">CBS 288.86</strain>
    </source>
</reference>
<dbReference type="AlphaFoldDB" id="A0A022VXE3"/>
<gene>
    <name evidence="1" type="ORF">H103_06124</name>
</gene>
<evidence type="ECO:0000313" key="1">
    <source>
        <dbReference type="EMBL" id="EZF50413.1"/>
    </source>
</evidence>
<accession>A0A022VXE3</accession>
<name>A0A022VXE3_TRIRU</name>
<sequence length="101" mass="11246">MLGRAKTSAPPLASPVPSSMINLSRLHTLVAGDAHHQRIAIVPYRLSSLLVGVHQHTHSSQSWSIYNPLVGADHQQKSYYCYLWLHHGVAQSFLHRLAWSG</sequence>
<dbReference type="HOGENOM" id="CLU_2293712_0_0_1"/>
<proteinExistence type="predicted"/>